<dbReference type="PROSITE" id="PS50927">
    <property type="entry name" value="BULB_LECTIN"/>
    <property type="match status" value="1"/>
</dbReference>
<dbReference type="SUPFAM" id="SSF51110">
    <property type="entry name" value="alpha-D-mannose-specific plant lectins"/>
    <property type="match status" value="1"/>
</dbReference>
<dbReference type="InterPro" id="IPR001480">
    <property type="entry name" value="Bulb-type_lectin_dom"/>
</dbReference>
<organism evidence="2 3">
    <name type="scientific">Pseudomonas psychrophila</name>
    <dbReference type="NCBI Taxonomy" id="122355"/>
    <lineage>
        <taxon>Bacteria</taxon>
        <taxon>Pseudomonadati</taxon>
        <taxon>Pseudomonadota</taxon>
        <taxon>Gammaproteobacteria</taxon>
        <taxon>Pseudomonadales</taxon>
        <taxon>Pseudomonadaceae</taxon>
        <taxon>Pseudomonas</taxon>
    </lineage>
</organism>
<evidence type="ECO:0000259" key="1">
    <source>
        <dbReference type="PROSITE" id="PS50927"/>
    </source>
</evidence>
<dbReference type="Gene3D" id="2.90.10.10">
    <property type="entry name" value="Bulb-type lectin domain"/>
    <property type="match status" value="2"/>
</dbReference>
<accession>A0A8I1FUQ4</accession>
<comment type="caution">
    <text evidence="2">The sequence shown here is derived from an EMBL/GenBank/DDBJ whole genome shotgun (WGS) entry which is preliminary data.</text>
</comment>
<feature type="domain" description="Bulb-type lectin" evidence="1">
    <location>
        <begin position="13"/>
        <end position="136"/>
    </location>
</feature>
<dbReference type="Proteomes" id="UP000658390">
    <property type="component" value="Unassembled WGS sequence"/>
</dbReference>
<dbReference type="InterPro" id="IPR036426">
    <property type="entry name" value="Bulb-type_lectin_dom_sf"/>
</dbReference>
<name>A0A8I1FUQ4_9PSED</name>
<protein>
    <recommendedName>
        <fullName evidence="1">Bulb-type lectin domain-containing protein</fullName>
    </recommendedName>
</protein>
<dbReference type="AlphaFoldDB" id="A0A8I1FUQ4"/>
<reference evidence="2" key="1">
    <citation type="submission" date="2020-12" db="EMBL/GenBank/DDBJ databases">
        <title>Antibiotic resistance and phylogeny of Pseudomonas spp. isolated over three decades from chicken meat in the Norwegian food chain.</title>
        <authorList>
            <person name="Moen B."/>
        </authorList>
    </citation>
    <scope>NUCLEOTIDE SEQUENCE</scope>
    <source>
        <strain evidence="2">MF6762</strain>
    </source>
</reference>
<evidence type="ECO:0000313" key="3">
    <source>
        <dbReference type="Proteomes" id="UP000658390"/>
    </source>
</evidence>
<dbReference type="RefSeq" id="WP_198822912.1">
    <property type="nucleotide sequence ID" value="NZ_JAEKCZ010000029.1"/>
</dbReference>
<sequence length="165" mass="19052">MIVTFTPFQASGSILLPPNQTMSPGQYLVSENGQFRLLLQADGHLVIKDGEVVVWVADGSQIYSRTVYRKKIREPLHFVVSNNGFLYDPSRRRLWIAESTHTRDKSLWYNACMVIQNDGNLVIYDQRTGNPCWARFGFVPGRISKPKDRLVKELPNGVQFFEWRF</sequence>
<evidence type="ECO:0000313" key="2">
    <source>
        <dbReference type="EMBL" id="MBJ2259384.1"/>
    </source>
</evidence>
<gene>
    <name evidence="2" type="ORF">JFT45_23040</name>
</gene>
<proteinExistence type="predicted"/>
<dbReference type="EMBL" id="JAEKCZ010000029">
    <property type="protein sequence ID" value="MBJ2259384.1"/>
    <property type="molecule type" value="Genomic_DNA"/>
</dbReference>